<name>A0ABR0QY58_GOSAR</name>
<evidence type="ECO:0000313" key="2">
    <source>
        <dbReference type="Proteomes" id="UP001358586"/>
    </source>
</evidence>
<dbReference type="PANTHER" id="PTHR33240:SF15">
    <property type="entry name" value="GAG-PRO-LIKE PROTEIN"/>
    <property type="match status" value="1"/>
</dbReference>
<proteinExistence type="predicted"/>
<protein>
    <submittedName>
        <fullName evidence="1">Uncharacterized protein</fullName>
    </submittedName>
</protein>
<gene>
    <name evidence="1" type="ORF">PVK06_000394</name>
</gene>
<reference evidence="1 2" key="1">
    <citation type="submission" date="2023-03" db="EMBL/GenBank/DDBJ databases">
        <title>WGS of Gossypium arboreum.</title>
        <authorList>
            <person name="Yu D."/>
        </authorList>
    </citation>
    <scope>NUCLEOTIDE SEQUENCE [LARGE SCALE GENOMIC DNA]</scope>
    <source>
        <tissue evidence="1">Leaf</tissue>
    </source>
</reference>
<organism evidence="1 2">
    <name type="scientific">Gossypium arboreum</name>
    <name type="common">Tree cotton</name>
    <name type="synonym">Gossypium nanking</name>
    <dbReference type="NCBI Taxonomy" id="29729"/>
    <lineage>
        <taxon>Eukaryota</taxon>
        <taxon>Viridiplantae</taxon>
        <taxon>Streptophyta</taxon>
        <taxon>Embryophyta</taxon>
        <taxon>Tracheophyta</taxon>
        <taxon>Spermatophyta</taxon>
        <taxon>Magnoliopsida</taxon>
        <taxon>eudicotyledons</taxon>
        <taxon>Gunneridae</taxon>
        <taxon>Pentapetalae</taxon>
        <taxon>rosids</taxon>
        <taxon>malvids</taxon>
        <taxon>Malvales</taxon>
        <taxon>Malvaceae</taxon>
        <taxon>Malvoideae</taxon>
        <taxon>Gossypium</taxon>
    </lineage>
</organism>
<accession>A0ABR0QY58</accession>
<sequence length="207" mass="23302">MSLMKQLDAHIFRQTEIDDVSSSQAWYVDFDGRNNEMVLDVTGNDPFVATITFVGYQVKRILVDCGSVVEILHWDAFRQMKLNETHLENEMPFFGFANQEVKGSITLPFIIGDGEHIVIEMVEFLAVDHPSAYIARFGCPIMCMMRMIVATFCMKIKYPSPTYLANCPKCGDILLEHFQIIGGMVDGTPPRTNVAARISPPHVVILP</sequence>
<evidence type="ECO:0000313" key="1">
    <source>
        <dbReference type="EMBL" id="KAK5844258.1"/>
    </source>
</evidence>
<dbReference type="PANTHER" id="PTHR33240">
    <property type="entry name" value="OS08G0508500 PROTEIN"/>
    <property type="match status" value="1"/>
</dbReference>
<dbReference type="Proteomes" id="UP001358586">
    <property type="component" value="Chromosome 1"/>
</dbReference>
<keyword evidence="2" id="KW-1185">Reference proteome</keyword>
<dbReference type="EMBL" id="JARKNE010000001">
    <property type="protein sequence ID" value="KAK5844258.1"/>
    <property type="molecule type" value="Genomic_DNA"/>
</dbReference>
<comment type="caution">
    <text evidence="1">The sequence shown here is derived from an EMBL/GenBank/DDBJ whole genome shotgun (WGS) entry which is preliminary data.</text>
</comment>